<dbReference type="RefSeq" id="WP_149591009.1">
    <property type="nucleotide sequence ID" value="NZ_AP019532.1"/>
</dbReference>
<name>A0A455VJ45_9GAMM</name>
<evidence type="ECO:0000313" key="3">
    <source>
        <dbReference type="Proteomes" id="UP000324392"/>
    </source>
</evidence>
<dbReference type="AlphaFoldDB" id="A0A455VJ45"/>
<reference evidence="2 3" key="1">
    <citation type="submission" date="2019-03" db="EMBL/GenBank/DDBJ databases">
        <title>The genome sequence of Candidatus Serratia symbiotica strain IS.</title>
        <authorList>
            <person name="Nikoh N."/>
            <person name="Koga R."/>
            <person name="Oshima K."/>
            <person name="Hattori M."/>
            <person name="Fukatsu T."/>
        </authorList>
    </citation>
    <scope>NUCLEOTIDE SEQUENCE [LARGE SCALE GENOMIC DNA]</scope>
    <source>
        <strain evidence="2 3">IS</strain>
        <plasmid evidence="3">pssyis1 dna</plasmid>
    </source>
</reference>
<geneLocation type="plasmid" evidence="3">
    <name>pssyis1 dna</name>
</geneLocation>
<evidence type="ECO:0000259" key="1">
    <source>
        <dbReference type="Pfam" id="PF10881"/>
    </source>
</evidence>
<dbReference type="Pfam" id="PF10881">
    <property type="entry name" value="DUF2726"/>
    <property type="match status" value="1"/>
</dbReference>
<dbReference type="EMBL" id="AP019532">
    <property type="protein sequence ID" value="BBI93052.1"/>
    <property type="molecule type" value="Genomic_DNA"/>
</dbReference>
<evidence type="ECO:0000313" key="2">
    <source>
        <dbReference type="EMBL" id="BBI93052.1"/>
    </source>
</evidence>
<proteinExistence type="predicted"/>
<keyword evidence="2" id="KW-0614">Plasmid</keyword>
<organism evidence="2 3">
    <name type="scientific">Serratia symbiotica</name>
    <dbReference type="NCBI Taxonomy" id="138074"/>
    <lineage>
        <taxon>Bacteria</taxon>
        <taxon>Pseudomonadati</taxon>
        <taxon>Pseudomonadota</taxon>
        <taxon>Gammaproteobacteria</taxon>
        <taxon>Enterobacterales</taxon>
        <taxon>Yersiniaceae</taxon>
        <taxon>Serratia</taxon>
    </lineage>
</organism>
<accession>A0A455VJ45</accession>
<dbReference type="InterPro" id="IPR024402">
    <property type="entry name" value="DUF2726"/>
</dbReference>
<dbReference type="Proteomes" id="UP000324392">
    <property type="component" value="Plasmid pSsyis1"/>
</dbReference>
<sequence length="119" mass="13808">MNIKERSLLSEDETEIYCNLNRLMPEGVVVFVKVKLSEFLTPIAEYGTELFYHDFLELNNLTAPFLLFNVKNRKVCKVITFHNDCKKQTTGELRKVLEICQIPLIEVGSIAELYTCELF</sequence>
<protein>
    <recommendedName>
        <fullName evidence="1">DUF2726 domain-containing protein</fullName>
    </recommendedName>
</protein>
<gene>
    <name evidence="2" type="ORF">SSYIS1_40550</name>
</gene>
<feature type="domain" description="DUF2726" evidence="1">
    <location>
        <begin position="6"/>
        <end position="108"/>
    </location>
</feature>